<dbReference type="InterPro" id="IPR036282">
    <property type="entry name" value="Glutathione-S-Trfase_C_sf"/>
</dbReference>
<dbReference type="FunFam" id="3.40.30.10:FF:000258">
    <property type="entry name" value="Glutathione S-transferase"/>
    <property type="match status" value="1"/>
</dbReference>
<proteinExistence type="predicted"/>
<dbReference type="SFLD" id="SFLDG01205">
    <property type="entry name" value="AMPS.1"/>
    <property type="match status" value="1"/>
</dbReference>
<evidence type="ECO:0000259" key="2">
    <source>
        <dbReference type="PROSITE" id="PS50405"/>
    </source>
</evidence>
<dbReference type="InterPro" id="IPR010987">
    <property type="entry name" value="Glutathione-S-Trfase_C-like"/>
</dbReference>
<dbReference type="Pfam" id="PF14497">
    <property type="entry name" value="GST_C_3"/>
    <property type="match status" value="1"/>
</dbReference>
<dbReference type="PANTHER" id="PTHR11571:SF150">
    <property type="entry name" value="GLUTATHIONE S-TRANSFERASE"/>
    <property type="match status" value="1"/>
</dbReference>
<dbReference type="CDD" id="cd03192">
    <property type="entry name" value="GST_C_Sigma_like"/>
    <property type="match status" value="1"/>
</dbReference>
<dbReference type="Gene3D" id="1.20.1050.10">
    <property type="match status" value="1"/>
</dbReference>
<organism evidence="3 4">
    <name type="scientific">Strongylocentrotus purpuratus</name>
    <name type="common">Purple sea urchin</name>
    <dbReference type="NCBI Taxonomy" id="7668"/>
    <lineage>
        <taxon>Eukaryota</taxon>
        <taxon>Metazoa</taxon>
        <taxon>Echinodermata</taxon>
        <taxon>Eleutherozoa</taxon>
        <taxon>Echinozoa</taxon>
        <taxon>Echinoidea</taxon>
        <taxon>Euechinoidea</taxon>
        <taxon>Echinacea</taxon>
        <taxon>Camarodonta</taxon>
        <taxon>Echinidea</taxon>
        <taxon>Strongylocentrotidae</taxon>
        <taxon>Strongylocentrotus</taxon>
    </lineage>
</organism>
<evidence type="ECO:0000313" key="3">
    <source>
        <dbReference type="EnsemblMetazoa" id="XP_030835817"/>
    </source>
</evidence>
<evidence type="ECO:0000259" key="1">
    <source>
        <dbReference type="PROSITE" id="PS50404"/>
    </source>
</evidence>
<dbReference type="OMA" id="NERIKAY"/>
<feature type="domain" description="GST C-terminal" evidence="2">
    <location>
        <begin position="88"/>
        <end position="213"/>
    </location>
</feature>
<name>A0A7M7NFM7_STRPU</name>
<reference evidence="4" key="1">
    <citation type="submission" date="2015-02" db="EMBL/GenBank/DDBJ databases">
        <title>Genome sequencing for Strongylocentrotus purpuratus.</title>
        <authorList>
            <person name="Murali S."/>
            <person name="Liu Y."/>
            <person name="Vee V."/>
            <person name="English A."/>
            <person name="Wang M."/>
            <person name="Skinner E."/>
            <person name="Han Y."/>
            <person name="Muzny D.M."/>
            <person name="Worley K.C."/>
            <person name="Gibbs R.A."/>
        </authorList>
    </citation>
    <scope>NUCLEOTIDE SEQUENCE</scope>
</reference>
<dbReference type="Proteomes" id="UP000007110">
    <property type="component" value="Unassembled WGS sequence"/>
</dbReference>
<dbReference type="GO" id="GO:0006749">
    <property type="term" value="P:glutathione metabolic process"/>
    <property type="evidence" value="ECO:0000318"/>
    <property type="project" value="GO_Central"/>
</dbReference>
<dbReference type="PROSITE" id="PS50405">
    <property type="entry name" value="GST_CTER"/>
    <property type="match status" value="1"/>
</dbReference>
<dbReference type="PROSITE" id="PS50404">
    <property type="entry name" value="GST_NTER"/>
    <property type="match status" value="1"/>
</dbReference>
<dbReference type="OrthoDB" id="414243at2759"/>
<dbReference type="GeneID" id="580461"/>
<dbReference type="FunFam" id="1.20.1050.10:FF:000030">
    <property type="entry name" value="Glutathione S-transferase S1"/>
    <property type="match status" value="1"/>
</dbReference>
<dbReference type="InterPro" id="IPR004046">
    <property type="entry name" value="GST_C"/>
</dbReference>
<dbReference type="InterPro" id="IPR050213">
    <property type="entry name" value="GST_superfamily"/>
</dbReference>
<evidence type="ECO:0000313" key="4">
    <source>
        <dbReference type="Proteomes" id="UP000007110"/>
    </source>
</evidence>
<feature type="domain" description="GST N-terminal" evidence="1">
    <location>
        <begin position="2"/>
        <end position="84"/>
    </location>
</feature>
<dbReference type="InterPro" id="IPR036249">
    <property type="entry name" value="Thioredoxin-like_sf"/>
</dbReference>
<dbReference type="InParanoid" id="A0A7M7NFM7"/>
<dbReference type="RefSeq" id="XP_030835817.1">
    <property type="nucleotide sequence ID" value="XM_030979957.1"/>
</dbReference>
<dbReference type="EnsemblMetazoa" id="XM_030979957">
    <property type="protein sequence ID" value="XP_030835817"/>
    <property type="gene ID" value="LOC580461"/>
</dbReference>
<keyword evidence="4" id="KW-1185">Reference proteome</keyword>
<dbReference type="GO" id="GO:0004364">
    <property type="term" value="F:glutathione transferase activity"/>
    <property type="evidence" value="ECO:0000318"/>
    <property type="project" value="GO_Central"/>
</dbReference>
<dbReference type="AlphaFoldDB" id="A0A7M7NFM7"/>
<dbReference type="InterPro" id="IPR040079">
    <property type="entry name" value="Glutathione_S-Trfase"/>
</dbReference>
<dbReference type="CDD" id="cd03039">
    <property type="entry name" value="GST_N_Sigma_like"/>
    <property type="match status" value="1"/>
</dbReference>
<dbReference type="SUPFAM" id="SSF47616">
    <property type="entry name" value="GST C-terminal domain-like"/>
    <property type="match status" value="1"/>
</dbReference>
<dbReference type="Pfam" id="PF02798">
    <property type="entry name" value="GST_N"/>
    <property type="match status" value="1"/>
</dbReference>
<dbReference type="SUPFAM" id="SSF52833">
    <property type="entry name" value="Thioredoxin-like"/>
    <property type="match status" value="1"/>
</dbReference>
<dbReference type="PANTHER" id="PTHR11571">
    <property type="entry name" value="GLUTATHIONE S-TRANSFERASE"/>
    <property type="match status" value="1"/>
</dbReference>
<accession>A0A7M7NFM7</accession>
<dbReference type="SFLD" id="SFLDS00019">
    <property type="entry name" value="Glutathione_Transferase_(cytos"/>
    <property type="match status" value="1"/>
</dbReference>
<reference evidence="3" key="2">
    <citation type="submission" date="2021-01" db="UniProtKB">
        <authorList>
            <consortium name="EnsemblMetazoa"/>
        </authorList>
    </citation>
    <scope>IDENTIFICATION</scope>
</reference>
<dbReference type="Gene3D" id="3.40.30.10">
    <property type="entry name" value="Glutaredoxin"/>
    <property type="match status" value="1"/>
</dbReference>
<protein>
    <recommendedName>
        <fullName evidence="5">Glutathione transferase</fullName>
    </recommendedName>
</protein>
<sequence length="213" mass="24692">MPNYKLTYFDARAKGEPARMLFHLVGQKYEDIRYDFEGEEWPKIKGDRKRFPLGQLPVLDVDGKLLTQSRAIYRFIARQFPGDYYGKNNEECARIDEILGIVADIEIAVAPAFETPDATQREADLAKCRDSTLKPSYDFFSESLQKAGGKYFIGNRLTIADLVIFNLIDFFLDSSVGLKTYFEPYPNLVKFYESFKNDSPLTQYLKDRTYTKY</sequence>
<dbReference type="SFLD" id="SFLDG00363">
    <property type="entry name" value="AMPS_(cytGST):_Alpha-__Mu-__Pi"/>
    <property type="match status" value="1"/>
</dbReference>
<dbReference type="InterPro" id="IPR004045">
    <property type="entry name" value="Glutathione_S-Trfase_N"/>
</dbReference>
<dbReference type="KEGG" id="spu:580461"/>
<evidence type="ECO:0008006" key="5">
    <source>
        <dbReference type="Google" id="ProtNLM"/>
    </source>
</evidence>